<dbReference type="GO" id="GO:0044718">
    <property type="term" value="P:siderophore transmembrane transport"/>
    <property type="evidence" value="ECO:0007669"/>
    <property type="project" value="TreeGrafter"/>
</dbReference>
<comment type="similarity">
    <text evidence="8">Belongs to the TonB-dependent receptor family.</text>
</comment>
<evidence type="ECO:0000256" key="1">
    <source>
        <dbReference type="ARBA" id="ARBA00004571"/>
    </source>
</evidence>
<keyword evidence="4 8" id="KW-0812">Transmembrane</keyword>
<sequence>MKFLYSIQKMVLLLPFLLPGLAVNAQAITGTVIDADGGDPLIGVTVQVDGTTTGTVTDFDGNYSIAANSDDVLVFSYTGMETLQIPVGTQTTIDVEMGASSIALEQVIVTAYGGAAKQSSFTGSATQINSEALEGRAVTNITAAIEGAPGIQYSPGSGQPGASSPVRVRGFGSVNASSDPLYVVDGIIFSGSLNSINPNDIESLTVLKDASSTALYGAKAANGVILITTKKGKAGQSRFNVNVSQGFSGRAIPEYDRLGPGQYYEIQWEGLRNSLESTSEISREDANRQASREIVKSLGVNPYNVADSLVVGTDGRLNPNAQLLYGDDLNWQDALTRLGNRTEANISYQGGTETTSYFTSLGYIDDTGWILGADFGRVSGRMNVATQPRKWIKTGLNANLATSTTNQAADGGSTSFVNPFFSTRNIAPIYPLYEHDPVTGEYVLDDNGERIFNLGDDRIGNTNGRNVVQETILNIDEEKRNTMGARAFVDFYFLQDFKFTLNAGLDRQSFNNEIFGNPIVGDAAPDGRAFRINSVTSSISYNQLLNYGKTFGAHSVSLLAGHESFEYEFNYLTGFRTGLIATGNTELINFTTTSDLESFTRRYTTEGYLARAEYDFDNKYFISSSFRADGSSRFDESVRWGNFFSVGAAWRLDQEAFIADVSWIDVLKLRGSYGEVGNDSNLDNGALSFYASQALFNLGFNNASEPGILVGSLGSPTLEWETNAQSDVAVEFGFFDYRLSGSVEYYNRVTDNLLFEVPLPLSTGNDAVNANIGSMFNRGIEISLSASIINTPKFNWTLDVNGSTIHNEFTELPQEEIINGSKKLVVGGSIYDYWLRDFYGVDPADGAALYVLDSEGDATGDDVRTVDGVTVTTEANNAQFAFVGTAIPDVFGSFTNKFRIGNLRFGFLFTYQLGGQTYDTNLANLLDNNSYGSALSTEVLSRWQQPGDVTNVPRMDASQANNFNAGSSRFLVDSDYLALRQANISYDLPIELMSRIGMTSLRVFANGENLFLKTTRTGMDVNQNFNGTTQNRFTPSRTITFGVNASF</sequence>
<dbReference type="PANTHER" id="PTHR30069">
    <property type="entry name" value="TONB-DEPENDENT OUTER MEMBRANE RECEPTOR"/>
    <property type="match status" value="1"/>
</dbReference>
<dbReference type="Pfam" id="PF07715">
    <property type="entry name" value="Plug"/>
    <property type="match status" value="1"/>
</dbReference>
<evidence type="ECO:0000259" key="10">
    <source>
        <dbReference type="Pfam" id="PF07715"/>
    </source>
</evidence>
<dbReference type="AlphaFoldDB" id="A0A840E5M2"/>
<dbReference type="InterPro" id="IPR012910">
    <property type="entry name" value="Plug_dom"/>
</dbReference>
<evidence type="ECO:0000256" key="6">
    <source>
        <dbReference type="ARBA" id="ARBA00023136"/>
    </source>
</evidence>
<keyword evidence="6 8" id="KW-0472">Membrane</keyword>
<evidence type="ECO:0000256" key="7">
    <source>
        <dbReference type="ARBA" id="ARBA00023237"/>
    </source>
</evidence>
<keyword evidence="5 9" id="KW-0732">Signal</keyword>
<dbReference type="Gene3D" id="2.40.170.20">
    <property type="entry name" value="TonB-dependent receptor, beta-barrel domain"/>
    <property type="match status" value="1"/>
</dbReference>
<dbReference type="RefSeq" id="WP_183493682.1">
    <property type="nucleotide sequence ID" value="NZ_JACIFF010000001.1"/>
</dbReference>
<dbReference type="GO" id="GO:0015344">
    <property type="term" value="F:siderophore uptake transmembrane transporter activity"/>
    <property type="evidence" value="ECO:0007669"/>
    <property type="project" value="TreeGrafter"/>
</dbReference>
<protein>
    <submittedName>
        <fullName evidence="11">TonB-linked SusC/RagA family outer membrane protein</fullName>
    </submittedName>
</protein>
<keyword evidence="2 8" id="KW-0813">Transport</keyword>
<dbReference type="EMBL" id="JACIFF010000001">
    <property type="protein sequence ID" value="MBB4077418.1"/>
    <property type="molecule type" value="Genomic_DNA"/>
</dbReference>
<evidence type="ECO:0000256" key="2">
    <source>
        <dbReference type="ARBA" id="ARBA00022448"/>
    </source>
</evidence>
<keyword evidence="7 8" id="KW-0998">Cell outer membrane</keyword>
<dbReference type="Gene3D" id="2.60.40.1120">
    <property type="entry name" value="Carboxypeptidase-like, regulatory domain"/>
    <property type="match status" value="1"/>
</dbReference>
<evidence type="ECO:0000313" key="11">
    <source>
        <dbReference type="EMBL" id="MBB4077418.1"/>
    </source>
</evidence>
<dbReference type="PANTHER" id="PTHR30069:SF29">
    <property type="entry name" value="HEMOGLOBIN AND HEMOGLOBIN-HAPTOGLOBIN-BINDING PROTEIN 1-RELATED"/>
    <property type="match status" value="1"/>
</dbReference>
<evidence type="ECO:0000256" key="3">
    <source>
        <dbReference type="ARBA" id="ARBA00022452"/>
    </source>
</evidence>
<evidence type="ECO:0000256" key="8">
    <source>
        <dbReference type="PROSITE-ProRule" id="PRU01360"/>
    </source>
</evidence>
<dbReference type="Proteomes" id="UP000576209">
    <property type="component" value="Unassembled WGS sequence"/>
</dbReference>
<name>A0A840E5M2_9BACT</name>
<evidence type="ECO:0000256" key="4">
    <source>
        <dbReference type="ARBA" id="ARBA00022692"/>
    </source>
</evidence>
<dbReference type="PROSITE" id="PS52016">
    <property type="entry name" value="TONB_DEPENDENT_REC_3"/>
    <property type="match status" value="1"/>
</dbReference>
<gene>
    <name evidence="11" type="ORF">GGR28_000019</name>
</gene>
<dbReference type="GO" id="GO:0009279">
    <property type="term" value="C:cell outer membrane"/>
    <property type="evidence" value="ECO:0007669"/>
    <property type="project" value="UniProtKB-SubCell"/>
</dbReference>
<dbReference type="InterPro" id="IPR036942">
    <property type="entry name" value="Beta-barrel_TonB_sf"/>
</dbReference>
<feature type="chain" id="PRO_5032728496" evidence="9">
    <location>
        <begin position="28"/>
        <end position="1047"/>
    </location>
</feature>
<dbReference type="InterPro" id="IPR039426">
    <property type="entry name" value="TonB-dep_rcpt-like"/>
</dbReference>
<dbReference type="InterPro" id="IPR037066">
    <property type="entry name" value="Plug_dom_sf"/>
</dbReference>
<comment type="caution">
    <text evidence="11">The sequence shown here is derived from an EMBL/GenBank/DDBJ whole genome shotgun (WGS) entry which is preliminary data.</text>
</comment>
<dbReference type="Pfam" id="PF13715">
    <property type="entry name" value="CarbopepD_reg_2"/>
    <property type="match status" value="1"/>
</dbReference>
<dbReference type="InterPro" id="IPR023997">
    <property type="entry name" value="TonB-dep_OMP_SusC/RagA_CS"/>
</dbReference>
<evidence type="ECO:0000313" key="12">
    <source>
        <dbReference type="Proteomes" id="UP000576209"/>
    </source>
</evidence>
<keyword evidence="12" id="KW-1185">Reference proteome</keyword>
<reference evidence="11 12" key="1">
    <citation type="submission" date="2020-08" db="EMBL/GenBank/DDBJ databases">
        <title>Genomic Encyclopedia of Type Strains, Phase IV (KMG-IV): sequencing the most valuable type-strain genomes for metagenomic binning, comparative biology and taxonomic classification.</title>
        <authorList>
            <person name="Goeker M."/>
        </authorList>
    </citation>
    <scope>NUCLEOTIDE SEQUENCE [LARGE SCALE GENOMIC DNA]</scope>
    <source>
        <strain evidence="11 12">DSM 105137</strain>
    </source>
</reference>
<feature type="domain" description="TonB-dependent receptor plug" evidence="10">
    <location>
        <begin position="118"/>
        <end position="224"/>
    </location>
</feature>
<dbReference type="Gene3D" id="2.170.130.10">
    <property type="entry name" value="TonB-dependent receptor, plug domain"/>
    <property type="match status" value="1"/>
</dbReference>
<proteinExistence type="inferred from homology"/>
<keyword evidence="3 8" id="KW-1134">Transmembrane beta strand</keyword>
<dbReference type="NCBIfam" id="TIGR04057">
    <property type="entry name" value="SusC_RagA_signa"/>
    <property type="match status" value="1"/>
</dbReference>
<dbReference type="NCBIfam" id="TIGR04056">
    <property type="entry name" value="OMP_RagA_SusC"/>
    <property type="match status" value="1"/>
</dbReference>
<accession>A0A840E5M2</accession>
<evidence type="ECO:0000256" key="9">
    <source>
        <dbReference type="SAM" id="SignalP"/>
    </source>
</evidence>
<dbReference type="SUPFAM" id="SSF49464">
    <property type="entry name" value="Carboxypeptidase regulatory domain-like"/>
    <property type="match status" value="1"/>
</dbReference>
<organism evidence="11 12">
    <name type="scientific">Neolewinella aquimaris</name>
    <dbReference type="NCBI Taxonomy" id="1835722"/>
    <lineage>
        <taxon>Bacteria</taxon>
        <taxon>Pseudomonadati</taxon>
        <taxon>Bacteroidota</taxon>
        <taxon>Saprospiria</taxon>
        <taxon>Saprospirales</taxon>
        <taxon>Lewinellaceae</taxon>
        <taxon>Neolewinella</taxon>
    </lineage>
</organism>
<dbReference type="SUPFAM" id="SSF56935">
    <property type="entry name" value="Porins"/>
    <property type="match status" value="1"/>
</dbReference>
<dbReference type="InterPro" id="IPR008969">
    <property type="entry name" value="CarboxyPept-like_regulatory"/>
</dbReference>
<comment type="subcellular location">
    <subcellularLocation>
        <location evidence="1 8">Cell outer membrane</location>
        <topology evidence="1 8">Multi-pass membrane protein</topology>
    </subcellularLocation>
</comment>
<feature type="signal peptide" evidence="9">
    <location>
        <begin position="1"/>
        <end position="27"/>
    </location>
</feature>
<evidence type="ECO:0000256" key="5">
    <source>
        <dbReference type="ARBA" id="ARBA00022729"/>
    </source>
</evidence>
<dbReference type="InterPro" id="IPR023996">
    <property type="entry name" value="TonB-dep_OMP_SusC/RagA"/>
</dbReference>